<dbReference type="KEGG" id="hdh:G5B40_07995"/>
<dbReference type="Gene3D" id="2.40.128.110">
    <property type="entry name" value="Lipid/polyisoprenoid-binding, YceI-like"/>
    <property type="match status" value="1"/>
</dbReference>
<reference evidence="3 4" key="1">
    <citation type="submission" date="2020-02" db="EMBL/GenBank/DDBJ databases">
        <title>complete genome sequence of Rhodobacteraceae bacterium.</title>
        <authorList>
            <person name="Park J."/>
            <person name="Kim Y.-S."/>
            <person name="Kim K.-H."/>
        </authorList>
    </citation>
    <scope>NUCLEOTIDE SEQUENCE [LARGE SCALE GENOMIC DNA]</scope>
    <source>
        <strain evidence="3 4">RR4-56</strain>
    </source>
</reference>
<keyword evidence="1" id="KW-0732">Signal</keyword>
<keyword evidence="4" id="KW-1185">Reference proteome</keyword>
<evidence type="ECO:0000313" key="3">
    <source>
        <dbReference type="EMBL" id="QIE55402.1"/>
    </source>
</evidence>
<dbReference type="SUPFAM" id="SSF101874">
    <property type="entry name" value="YceI-like"/>
    <property type="match status" value="1"/>
</dbReference>
<dbReference type="EMBL" id="CP049056">
    <property type="protein sequence ID" value="QIE55402.1"/>
    <property type="molecule type" value="Genomic_DNA"/>
</dbReference>
<gene>
    <name evidence="3" type="ORF">G5B40_07995</name>
</gene>
<proteinExistence type="predicted"/>
<feature type="chain" id="PRO_5029773378" evidence="1">
    <location>
        <begin position="24"/>
        <end position="193"/>
    </location>
</feature>
<protein>
    <submittedName>
        <fullName evidence="3">YceI family protein</fullName>
    </submittedName>
</protein>
<evidence type="ECO:0000256" key="1">
    <source>
        <dbReference type="SAM" id="SignalP"/>
    </source>
</evidence>
<evidence type="ECO:0000259" key="2">
    <source>
        <dbReference type="SMART" id="SM00867"/>
    </source>
</evidence>
<sequence>MRASSIATAFAAALTLTAAPLAAAPWTIDKAHTAVAFSVDHLGFSLVNGVFREFDATVDFDPENMETASVSFTIRAASVDTFWEARDKHLRSGDFLDVEAHPEITFTSKQVRLTGPNTAEITGDVTIKGETREETFVATLRRIGPSPFNPDIQIAGLAIEGEIDRTEYGVDFGAPAIGATIPIRIDTEISPAG</sequence>
<dbReference type="Proteomes" id="UP000503336">
    <property type="component" value="Chromosome"/>
</dbReference>
<dbReference type="PANTHER" id="PTHR34406:SF1">
    <property type="entry name" value="PROTEIN YCEI"/>
    <property type="match status" value="1"/>
</dbReference>
<dbReference type="Pfam" id="PF04264">
    <property type="entry name" value="YceI"/>
    <property type="match status" value="1"/>
</dbReference>
<dbReference type="InterPro" id="IPR007372">
    <property type="entry name" value="Lipid/polyisoprenoid-bd_YceI"/>
</dbReference>
<name>A0A7L5BUQ9_9RHOB</name>
<feature type="signal peptide" evidence="1">
    <location>
        <begin position="1"/>
        <end position="23"/>
    </location>
</feature>
<dbReference type="InterPro" id="IPR036761">
    <property type="entry name" value="TTHA0802/YceI-like_sf"/>
</dbReference>
<evidence type="ECO:0000313" key="4">
    <source>
        <dbReference type="Proteomes" id="UP000503336"/>
    </source>
</evidence>
<dbReference type="AlphaFoldDB" id="A0A7L5BUQ9"/>
<dbReference type="RefSeq" id="WP_165097266.1">
    <property type="nucleotide sequence ID" value="NZ_CP049056.1"/>
</dbReference>
<organism evidence="3 4">
    <name type="scientific">Pikeienuella piscinae</name>
    <dbReference type="NCBI Taxonomy" id="2748098"/>
    <lineage>
        <taxon>Bacteria</taxon>
        <taxon>Pseudomonadati</taxon>
        <taxon>Pseudomonadota</taxon>
        <taxon>Alphaproteobacteria</taxon>
        <taxon>Rhodobacterales</taxon>
        <taxon>Paracoccaceae</taxon>
        <taxon>Pikeienuella</taxon>
    </lineage>
</organism>
<dbReference type="SMART" id="SM00867">
    <property type="entry name" value="YceI"/>
    <property type="match status" value="1"/>
</dbReference>
<dbReference type="PANTHER" id="PTHR34406">
    <property type="entry name" value="PROTEIN YCEI"/>
    <property type="match status" value="1"/>
</dbReference>
<accession>A0A7L5BUQ9</accession>
<feature type="domain" description="Lipid/polyisoprenoid-binding YceI-like" evidence="2">
    <location>
        <begin position="25"/>
        <end position="190"/>
    </location>
</feature>